<comment type="caution">
    <text evidence="1">The sequence shown here is derived from an EMBL/GenBank/DDBJ whole genome shotgun (WGS) entry which is preliminary data.</text>
</comment>
<organism evidence="1 2">
    <name type="scientific">Necator americanus</name>
    <name type="common">Human hookworm</name>
    <dbReference type="NCBI Taxonomy" id="51031"/>
    <lineage>
        <taxon>Eukaryota</taxon>
        <taxon>Metazoa</taxon>
        <taxon>Ecdysozoa</taxon>
        <taxon>Nematoda</taxon>
        <taxon>Chromadorea</taxon>
        <taxon>Rhabditida</taxon>
        <taxon>Rhabditina</taxon>
        <taxon>Rhabditomorpha</taxon>
        <taxon>Strongyloidea</taxon>
        <taxon>Ancylostomatidae</taxon>
        <taxon>Bunostominae</taxon>
        <taxon>Necator</taxon>
    </lineage>
</organism>
<keyword evidence="2" id="KW-1185">Reference proteome</keyword>
<gene>
    <name evidence="1" type="primary">Necator_chrII.g4421</name>
    <name evidence="1" type="ORF">RB195_016629</name>
</gene>
<protein>
    <submittedName>
        <fullName evidence="1">Uncharacterized protein</fullName>
    </submittedName>
</protein>
<dbReference type="Proteomes" id="UP001303046">
    <property type="component" value="Unassembled WGS sequence"/>
</dbReference>
<name>A0ABR1C1F2_NECAM</name>
<evidence type="ECO:0000313" key="1">
    <source>
        <dbReference type="EMBL" id="KAK6732358.1"/>
    </source>
</evidence>
<dbReference type="EMBL" id="JAVFWL010000002">
    <property type="protein sequence ID" value="KAK6732358.1"/>
    <property type="molecule type" value="Genomic_DNA"/>
</dbReference>
<proteinExistence type="predicted"/>
<evidence type="ECO:0000313" key="2">
    <source>
        <dbReference type="Proteomes" id="UP001303046"/>
    </source>
</evidence>
<sequence>MLDVTCRLKLSFASQFFIDLRHRDGFSLAFSLFLYISSTPLVIRNCTLRIDVNVLLVKRYLTCYTAQNCCGTHIHINIPAKCFPVFPCSCALFNVIEKSKQMVDILSDYL</sequence>
<reference evidence="1 2" key="1">
    <citation type="submission" date="2023-08" db="EMBL/GenBank/DDBJ databases">
        <title>A Necator americanus chromosomal reference genome.</title>
        <authorList>
            <person name="Ilik V."/>
            <person name="Petrzelkova K.J."/>
            <person name="Pardy F."/>
            <person name="Fuh T."/>
            <person name="Niatou-Singa F.S."/>
            <person name="Gouil Q."/>
            <person name="Baker L."/>
            <person name="Ritchie M.E."/>
            <person name="Jex A.R."/>
            <person name="Gazzola D."/>
            <person name="Li H."/>
            <person name="Toshio Fujiwara R."/>
            <person name="Zhan B."/>
            <person name="Aroian R.V."/>
            <person name="Pafco B."/>
            <person name="Schwarz E.M."/>
        </authorList>
    </citation>
    <scope>NUCLEOTIDE SEQUENCE [LARGE SCALE GENOMIC DNA]</scope>
    <source>
        <strain evidence="1 2">Aroian</strain>
        <tissue evidence="1">Whole animal</tissue>
    </source>
</reference>
<accession>A0ABR1C1F2</accession>